<protein>
    <submittedName>
        <fullName evidence="2">Uncharacterized protein</fullName>
    </submittedName>
</protein>
<dbReference type="EMBL" id="AP006438">
    <property type="protein sequence ID" value="BAD20158.1"/>
    <property type="molecule type" value="Genomic_DNA"/>
</dbReference>
<dbReference type="Proteomes" id="UP000000763">
    <property type="component" value="Chromosome 2"/>
</dbReference>
<accession>Q6K1X3</accession>
<gene>
    <name evidence="2" type="ORF">OSJNBa0030C08.41</name>
    <name evidence="1" type="ORF">P0496E03.14</name>
</gene>
<organism evidence="2 3">
    <name type="scientific">Oryza sativa subsp. japonica</name>
    <name type="common">Rice</name>
    <dbReference type="NCBI Taxonomy" id="39947"/>
    <lineage>
        <taxon>Eukaryota</taxon>
        <taxon>Viridiplantae</taxon>
        <taxon>Streptophyta</taxon>
        <taxon>Embryophyta</taxon>
        <taxon>Tracheophyta</taxon>
        <taxon>Spermatophyta</taxon>
        <taxon>Magnoliopsida</taxon>
        <taxon>Liliopsida</taxon>
        <taxon>Poales</taxon>
        <taxon>Poaceae</taxon>
        <taxon>BOP clade</taxon>
        <taxon>Oryzoideae</taxon>
        <taxon>Oryzeae</taxon>
        <taxon>Oryzinae</taxon>
        <taxon>Oryza</taxon>
        <taxon>Oryza sativa</taxon>
    </lineage>
</organism>
<reference evidence="1" key="1">
    <citation type="submission" date="2002-03" db="EMBL/GenBank/DDBJ databases">
        <title>Oryza sativa nipponbare(GA3) genomic DNA, chromosome 2, PAC clone:P0496E03.</title>
        <authorList>
            <person name="Sasaki T."/>
            <person name="Matsumoto T."/>
            <person name="Yamamoto K."/>
        </authorList>
    </citation>
    <scope>NUCLEOTIDE SEQUENCE</scope>
</reference>
<evidence type="ECO:0000313" key="2">
    <source>
        <dbReference type="EMBL" id="BAD20158.1"/>
    </source>
</evidence>
<reference evidence="3" key="4">
    <citation type="journal article" date="2008" name="Nucleic Acids Res.">
        <title>The rice annotation project database (RAP-DB): 2008 update.</title>
        <authorList>
            <consortium name="The rice annotation project (RAP)"/>
        </authorList>
    </citation>
    <scope>GENOME REANNOTATION</scope>
    <source>
        <strain evidence="3">cv. Nipponbare</strain>
    </source>
</reference>
<dbReference type="AlphaFoldDB" id="Q6K1X3"/>
<name>Q6K1X3_ORYSJ</name>
<sequence length="76" mass="8298">MELELEPCQTGPSRRASALWASGVRRPRVVWLRSALRRVESVAAAYTVTASHTHTSAARRGGRQGLARAMQLRLAG</sequence>
<evidence type="ECO:0000313" key="3">
    <source>
        <dbReference type="Proteomes" id="UP000000763"/>
    </source>
</evidence>
<reference evidence="3" key="3">
    <citation type="journal article" date="2005" name="Nature">
        <title>The map-based sequence of the rice genome.</title>
        <authorList>
            <consortium name="International rice genome sequencing project (IRGSP)"/>
            <person name="Matsumoto T."/>
            <person name="Wu J."/>
            <person name="Kanamori H."/>
            <person name="Katayose Y."/>
            <person name="Fujisawa M."/>
            <person name="Namiki N."/>
            <person name="Mizuno H."/>
            <person name="Yamamoto K."/>
            <person name="Antonio B.A."/>
            <person name="Baba T."/>
            <person name="Sakata K."/>
            <person name="Nagamura Y."/>
            <person name="Aoki H."/>
            <person name="Arikawa K."/>
            <person name="Arita K."/>
            <person name="Bito T."/>
            <person name="Chiden Y."/>
            <person name="Fujitsuka N."/>
            <person name="Fukunaka R."/>
            <person name="Hamada M."/>
            <person name="Harada C."/>
            <person name="Hayashi A."/>
            <person name="Hijishita S."/>
            <person name="Honda M."/>
            <person name="Hosokawa S."/>
            <person name="Ichikawa Y."/>
            <person name="Idonuma A."/>
            <person name="Iijima M."/>
            <person name="Ikeda M."/>
            <person name="Ikeno M."/>
            <person name="Ito K."/>
            <person name="Ito S."/>
            <person name="Ito T."/>
            <person name="Ito Y."/>
            <person name="Ito Y."/>
            <person name="Iwabuchi A."/>
            <person name="Kamiya K."/>
            <person name="Karasawa W."/>
            <person name="Kurita K."/>
            <person name="Katagiri S."/>
            <person name="Kikuta A."/>
            <person name="Kobayashi H."/>
            <person name="Kobayashi N."/>
            <person name="Machita K."/>
            <person name="Maehara T."/>
            <person name="Masukawa M."/>
            <person name="Mizubayashi T."/>
            <person name="Mukai Y."/>
            <person name="Nagasaki H."/>
            <person name="Nagata Y."/>
            <person name="Naito S."/>
            <person name="Nakashima M."/>
            <person name="Nakama Y."/>
            <person name="Nakamichi Y."/>
            <person name="Nakamura M."/>
            <person name="Meguro A."/>
            <person name="Negishi M."/>
            <person name="Ohta I."/>
            <person name="Ohta T."/>
            <person name="Okamoto M."/>
            <person name="Ono N."/>
            <person name="Saji S."/>
            <person name="Sakaguchi M."/>
            <person name="Sakai K."/>
            <person name="Shibata M."/>
            <person name="Shimokawa T."/>
            <person name="Song J."/>
            <person name="Takazaki Y."/>
            <person name="Terasawa K."/>
            <person name="Tsugane M."/>
            <person name="Tsuji K."/>
            <person name="Ueda S."/>
            <person name="Waki K."/>
            <person name="Yamagata H."/>
            <person name="Yamamoto M."/>
            <person name="Yamamoto S."/>
            <person name="Yamane H."/>
            <person name="Yoshiki S."/>
            <person name="Yoshihara R."/>
            <person name="Yukawa K."/>
            <person name="Zhong H."/>
            <person name="Yano M."/>
            <person name="Yuan Q."/>
            <person name="Ouyang S."/>
            <person name="Liu J."/>
            <person name="Jones K.M."/>
            <person name="Gansberger K."/>
            <person name="Moffat K."/>
            <person name="Hill J."/>
            <person name="Bera J."/>
            <person name="Fadrosh D."/>
            <person name="Jin S."/>
            <person name="Johri S."/>
            <person name="Kim M."/>
            <person name="Overton L."/>
            <person name="Reardon M."/>
            <person name="Tsitrin T."/>
            <person name="Vuong H."/>
            <person name="Weaver B."/>
            <person name="Ciecko A."/>
            <person name="Tallon L."/>
            <person name="Jackson J."/>
            <person name="Pai G."/>
            <person name="Aken S.V."/>
            <person name="Utterback T."/>
            <person name="Reidmuller S."/>
            <person name="Feldblyum T."/>
            <person name="Hsiao J."/>
            <person name="Zismann V."/>
            <person name="Iobst S."/>
            <person name="de Vazeille A.R."/>
            <person name="Buell C.R."/>
            <person name="Ying K."/>
            <person name="Li Y."/>
            <person name="Lu T."/>
            <person name="Huang Y."/>
            <person name="Zhao Q."/>
            <person name="Feng Q."/>
            <person name="Zhang L."/>
            <person name="Zhu J."/>
            <person name="Weng Q."/>
            <person name="Mu J."/>
            <person name="Lu Y."/>
            <person name="Fan D."/>
            <person name="Liu Y."/>
            <person name="Guan J."/>
            <person name="Zhang Y."/>
            <person name="Yu S."/>
            <person name="Liu X."/>
            <person name="Zhang Y."/>
            <person name="Hong G."/>
            <person name="Han B."/>
            <person name="Choisne N."/>
            <person name="Demange N."/>
            <person name="Orjeda G."/>
            <person name="Samain S."/>
            <person name="Cattolico L."/>
            <person name="Pelletier E."/>
            <person name="Couloux A."/>
            <person name="Segurens B."/>
            <person name="Wincker P."/>
            <person name="D'Hont A."/>
            <person name="Scarpelli C."/>
            <person name="Weissenbach J."/>
            <person name="Salanoubat M."/>
            <person name="Quetier F."/>
            <person name="Yu Y."/>
            <person name="Kim H.R."/>
            <person name="Rambo T."/>
            <person name="Currie J."/>
            <person name="Collura K."/>
            <person name="Luo M."/>
            <person name="Yang T."/>
            <person name="Ammiraju J.S.S."/>
            <person name="Engler F."/>
            <person name="Soderlund C."/>
            <person name="Wing R.A."/>
            <person name="Palmer L.E."/>
            <person name="de la Bastide M."/>
            <person name="Spiegel L."/>
            <person name="Nascimento L."/>
            <person name="Zutavern T."/>
            <person name="O'Shaughnessy A."/>
            <person name="Dike S."/>
            <person name="Dedhia N."/>
            <person name="Preston R."/>
            <person name="Balija V."/>
            <person name="McCombie W.R."/>
            <person name="Chow T."/>
            <person name="Chen H."/>
            <person name="Chung M."/>
            <person name="Chen C."/>
            <person name="Shaw J."/>
            <person name="Wu H."/>
            <person name="Hsiao K."/>
            <person name="Chao Y."/>
            <person name="Chu M."/>
            <person name="Cheng C."/>
            <person name="Hour A."/>
            <person name="Lee P."/>
            <person name="Lin S."/>
            <person name="Lin Y."/>
            <person name="Liou J."/>
            <person name="Liu S."/>
            <person name="Hsing Y."/>
            <person name="Raghuvanshi S."/>
            <person name="Mohanty A."/>
            <person name="Bharti A.K."/>
            <person name="Gaur A."/>
            <person name="Gupta V."/>
            <person name="Kumar D."/>
            <person name="Ravi V."/>
            <person name="Vij S."/>
            <person name="Kapur A."/>
            <person name="Khurana P."/>
            <person name="Khurana P."/>
            <person name="Khurana J.P."/>
            <person name="Tyagi A.K."/>
            <person name="Gaikwad K."/>
            <person name="Singh A."/>
            <person name="Dalal V."/>
            <person name="Srivastava S."/>
            <person name="Dixit A."/>
            <person name="Pal A.K."/>
            <person name="Ghazi I.A."/>
            <person name="Yadav M."/>
            <person name="Pandit A."/>
            <person name="Bhargava A."/>
            <person name="Sureshbabu K."/>
            <person name="Batra K."/>
            <person name="Sharma T.R."/>
            <person name="Mohapatra T."/>
            <person name="Singh N.K."/>
            <person name="Messing J."/>
            <person name="Nelson A.B."/>
            <person name="Fuks G."/>
            <person name="Kavchok S."/>
            <person name="Keizer G."/>
            <person name="Linton E."/>
            <person name="Llaca V."/>
            <person name="Song R."/>
            <person name="Tanyolac B."/>
            <person name="Young S."/>
            <person name="Ho-Il K."/>
            <person name="Hahn J.H."/>
            <person name="Sangsakoo G."/>
            <person name="Vanavichit A."/>
            <person name="de Mattos Luiz.A.T."/>
            <person name="Zimmer P.D."/>
            <person name="Malone G."/>
            <person name="Dellagostin O."/>
            <person name="de Oliveira A.C."/>
            <person name="Bevan M."/>
            <person name="Bancroft I."/>
            <person name="Minx P."/>
            <person name="Cordum H."/>
            <person name="Wilson R."/>
            <person name="Cheng Z."/>
            <person name="Jin W."/>
            <person name="Jiang J."/>
            <person name="Leong S.A."/>
            <person name="Iwama H."/>
            <person name="Gojobori T."/>
            <person name="Itoh T."/>
            <person name="Niimura Y."/>
            <person name="Fujii Y."/>
            <person name="Habara T."/>
            <person name="Sakai H."/>
            <person name="Sato Y."/>
            <person name="Wilson G."/>
            <person name="Kumar K."/>
            <person name="McCouch S."/>
            <person name="Juretic N."/>
            <person name="Hoen D."/>
            <person name="Wright S."/>
            <person name="Bruskiewich R."/>
            <person name="Bureau T."/>
            <person name="Miyao A."/>
            <person name="Hirochika H."/>
            <person name="Nishikawa T."/>
            <person name="Kadowaki K."/>
            <person name="Sugiura M."/>
            <person name="Burr B."/>
            <person name="Sasaki T."/>
        </authorList>
    </citation>
    <scope>NUCLEOTIDE SEQUENCE [LARGE SCALE GENOMIC DNA]</scope>
    <source>
        <strain evidence="3">cv. Nipponbare</strain>
    </source>
</reference>
<proteinExistence type="predicted"/>
<reference evidence="2" key="2">
    <citation type="submission" date="2003-05" db="EMBL/GenBank/DDBJ databases">
        <title>Oryza sativa nipponbare(GA3) genomic DNA, chromosome 2, BAC clone:OSJNBa0030C08.</title>
        <authorList>
            <person name="Sasaki T."/>
            <person name="Matsumoto T."/>
            <person name="Katayose Y."/>
        </authorList>
    </citation>
    <scope>NUCLEOTIDE SEQUENCE</scope>
</reference>
<evidence type="ECO:0000313" key="1">
    <source>
        <dbReference type="EMBL" id="BAD19598.1"/>
    </source>
</evidence>
<dbReference type="EMBL" id="AP004881">
    <property type="protein sequence ID" value="BAD19598.1"/>
    <property type="molecule type" value="Genomic_DNA"/>
</dbReference>